<dbReference type="InterPro" id="IPR037913">
    <property type="entry name" value="ACD_IbpA/B"/>
</dbReference>
<evidence type="ECO:0000256" key="3">
    <source>
        <dbReference type="RuleBase" id="RU003616"/>
    </source>
</evidence>
<protein>
    <submittedName>
        <fullName evidence="5">Small heat shock protein IbpA</fullName>
    </submittedName>
</protein>
<proteinExistence type="inferred from homology"/>
<dbReference type="SUPFAM" id="SSF49764">
    <property type="entry name" value="HSP20-like chaperones"/>
    <property type="match status" value="1"/>
</dbReference>
<sequence>MKIDLTPLYANTVGFDRFGSLLDAALSADRQSAGYPPYDIELVGENKYAITLAVAGFQDNEIDVQVELGVLTVRGRKDEAKKDSRYLHRGIATRSFERKFNLADHVEVVNAQLDNGLLKISLVKEIPEAMKPRKIPVGNTTQAIENAVES</sequence>
<comment type="similarity">
    <text evidence="2 3">Belongs to the small heat shock protein (HSP20) family.</text>
</comment>
<dbReference type="PANTHER" id="PTHR47062">
    <property type="match status" value="1"/>
</dbReference>
<reference evidence="5 6" key="1">
    <citation type="submission" date="2016-12" db="EMBL/GenBank/DDBJ databases">
        <authorList>
            <person name="Song W.-J."/>
            <person name="Kurnit D.M."/>
        </authorList>
    </citation>
    <scope>NUCLEOTIDE SEQUENCE [LARGE SCALE GENOMIC DNA]</scope>
    <source>
        <strain evidence="5 6">IMCC3135</strain>
    </source>
</reference>
<dbReference type="AlphaFoldDB" id="A0A2Z2NWN5"/>
<dbReference type="Proteomes" id="UP000250079">
    <property type="component" value="Chromosome"/>
</dbReference>
<evidence type="ECO:0000256" key="2">
    <source>
        <dbReference type="PROSITE-ProRule" id="PRU00285"/>
    </source>
</evidence>
<dbReference type="OrthoDB" id="6871152at2"/>
<evidence type="ECO:0000313" key="5">
    <source>
        <dbReference type="EMBL" id="ASJ75653.1"/>
    </source>
</evidence>
<gene>
    <name evidence="5" type="primary">ibpA</name>
    <name evidence="5" type="ORF">IMCC3135_28005</name>
</gene>
<dbReference type="Gene3D" id="2.60.40.790">
    <property type="match status" value="1"/>
</dbReference>
<evidence type="ECO:0000313" key="6">
    <source>
        <dbReference type="Proteomes" id="UP000250079"/>
    </source>
</evidence>
<dbReference type="EMBL" id="CP018632">
    <property type="protein sequence ID" value="ASJ75653.1"/>
    <property type="molecule type" value="Genomic_DNA"/>
</dbReference>
<dbReference type="Pfam" id="PF00011">
    <property type="entry name" value="HSP20"/>
    <property type="match status" value="1"/>
</dbReference>
<evidence type="ECO:0000259" key="4">
    <source>
        <dbReference type="PROSITE" id="PS01031"/>
    </source>
</evidence>
<organism evidence="5 6">
    <name type="scientific">Granulosicoccus antarcticus IMCC3135</name>
    <dbReference type="NCBI Taxonomy" id="1192854"/>
    <lineage>
        <taxon>Bacteria</taxon>
        <taxon>Pseudomonadati</taxon>
        <taxon>Pseudomonadota</taxon>
        <taxon>Gammaproteobacteria</taxon>
        <taxon>Chromatiales</taxon>
        <taxon>Granulosicoccaceae</taxon>
        <taxon>Granulosicoccus</taxon>
    </lineage>
</organism>
<keyword evidence="1 5" id="KW-0346">Stress response</keyword>
<feature type="domain" description="SHSP" evidence="4">
    <location>
        <begin position="29"/>
        <end position="140"/>
    </location>
</feature>
<dbReference type="PANTHER" id="PTHR47062:SF1">
    <property type="entry name" value="SMALL HEAT SHOCK PROTEIN IBPA"/>
    <property type="match status" value="1"/>
</dbReference>
<name>A0A2Z2NWN5_9GAMM</name>
<accession>A0A2Z2NWN5</accession>
<dbReference type="InterPro" id="IPR002068">
    <property type="entry name" value="A-crystallin/Hsp20_dom"/>
</dbReference>
<dbReference type="CDD" id="cd06470">
    <property type="entry name" value="ACD_IbpA-B_like"/>
    <property type="match status" value="1"/>
</dbReference>
<dbReference type="RefSeq" id="WP_088920545.1">
    <property type="nucleotide sequence ID" value="NZ_CP018632.1"/>
</dbReference>
<evidence type="ECO:0000256" key="1">
    <source>
        <dbReference type="ARBA" id="ARBA00023016"/>
    </source>
</evidence>
<dbReference type="PROSITE" id="PS01031">
    <property type="entry name" value="SHSP"/>
    <property type="match status" value="1"/>
</dbReference>
<dbReference type="KEGG" id="gai:IMCC3135_28005"/>
<dbReference type="InterPro" id="IPR008978">
    <property type="entry name" value="HSP20-like_chaperone"/>
</dbReference>
<keyword evidence="6" id="KW-1185">Reference proteome</keyword>